<evidence type="ECO:0000256" key="5">
    <source>
        <dbReference type="ARBA" id="ARBA00022553"/>
    </source>
</evidence>
<reference evidence="16 17" key="1">
    <citation type="submission" date="2019-06" db="EMBL/GenBank/DDBJ databases">
        <title>Sorghum-associated microbial communities from plants grown in Nebraska, USA.</title>
        <authorList>
            <person name="Schachtman D."/>
        </authorList>
    </citation>
    <scope>NUCLEOTIDE SEQUENCE [LARGE SCALE GENOMIC DNA]</scope>
    <source>
        <strain evidence="16 17">2482</strain>
    </source>
</reference>
<dbReference type="InterPro" id="IPR029151">
    <property type="entry name" value="Sensor-like_sf"/>
</dbReference>
<keyword evidence="12" id="KW-0902">Two-component regulatory system</keyword>
<gene>
    <name evidence="16" type="ORF">FB550_103143</name>
</gene>
<dbReference type="Gene3D" id="3.30.450.20">
    <property type="entry name" value="PAS domain"/>
    <property type="match status" value="2"/>
</dbReference>
<dbReference type="Pfam" id="PF00512">
    <property type="entry name" value="HisKA"/>
    <property type="match status" value="1"/>
</dbReference>
<dbReference type="AlphaFoldDB" id="A0A561DNN6"/>
<dbReference type="EMBL" id="VIVN01000003">
    <property type="protein sequence ID" value="TWE04968.1"/>
    <property type="molecule type" value="Genomic_DNA"/>
</dbReference>
<feature type="domain" description="Histidine kinase" evidence="15">
    <location>
        <begin position="295"/>
        <end position="501"/>
    </location>
</feature>
<keyword evidence="13 14" id="KW-0472">Membrane</keyword>
<dbReference type="PROSITE" id="PS50109">
    <property type="entry name" value="HIS_KIN"/>
    <property type="match status" value="1"/>
</dbReference>
<feature type="transmembrane region" description="Helical" evidence="14">
    <location>
        <begin position="16"/>
        <end position="34"/>
    </location>
</feature>
<keyword evidence="17" id="KW-1185">Reference proteome</keyword>
<evidence type="ECO:0000256" key="11">
    <source>
        <dbReference type="ARBA" id="ARBA00022989"/>
    </source>
</evidence>
<dbReference type="SUPFAM" id="SSF55874">
    <property type="entry name" value="ATPase domain of HSP90 chaperone/DNA topoisomerase II/histidine kinase"/>
    <property type="match status" value="1"/>
</dbReference>
<dbReference type="InterPro" id="IPR036097">
    <property type="entry name" value="HisK_dim/P_sf"/>
</dbReference>
<keyword evidence="4" id="KW-1003">Cell membrane</keyword>
<dbReference type="GO" id="GO:0005524">
    <property type="term" value="F:ATP binding"/>
    <property type="evidence" value="ECO:0007669"/>
    <property type="project" value="UniProtKB-KW"/>
</dbReference>
<evidence type="ECO:0000256" key="10">
    <source>
        <dbReference type="ARBA" id="ARBA00022840"/>
    </source>
</evidence>
<dbReference type="RefSeq" id="WP_144563414.1">
    <property type="nucleotide sequence ID" value="NZ_VIVN01000003.1"/>
</dbReference>
<dbReference type="InterPro" id="IPR003594">
    <property type="entry name" value="HATPase_dom"/>
</dbReference>
<dbReference type="SMART" id="SM00387">
    <property type="entry name" value="HATPase_c"/>
    <property type="match status" value="1"/>
</dbReference>
<dbReference type="SUPFAM" id="SSF47384">
    <property type="entry name" value="Homodimeric domain of signal transducing histidine kinase"/>
    <property type="match status" value="1"/>
</dbReference>
<evidence type="ECO:0000256" key="3">
    <source>
        <dbReference type="ARBA" id="ARBA00012438"/>
    </source>
</evidence>
<dbReference type="Pfam" id="PF02518">
    <property type="entry name" value="HATPase_c"/>
    <property type="match status" value="1"/>
</dbReference>
<evidence type="ECO:0000256" key="1">
    <source>
        <dbReference type="ARBA" id="ARBA00000085"/>
    </source>
</evidence>
<comment type="caution">
    <text evidence="16">The sequence shown here is derived from an EMBL/GenBank/DDBJ whole genome shotgun (WGS) entry which is preliminary data.</text>
</comment>
<sequence length="503" mass="56842">MVLTRLLKALIHKKSVIYLLIALIPSVAVSLTLARHQVRVVKSEYKLRAQEYANFHAMNIEKFVGETVGRLEMLSTALNIQHISLKDIEKILRETKGKDPRFSGFYWANTNGDVIISTNKITNRINVSDRPYFQHARDEAQTSISEAHNGRVTGRYIISIATPIVEKHRVKGVFVASLRMDEIKKEIFRLVNNERIIIKDETGKPLIQSGSIPNQYNVKSVMKISRVPWTITAFVNPNTKKVFWDSFFKNLLISFFIMSILFLLTNYLLLKRKVQKEKEQTELHKLELIGNLAASTAHEIRNPLTGIKGLVKLLSEENHEPKAQSYFKVIQSEIDRINAIVSELLILGKPTAYTLKTYNANVIVSEIAPIITSETNYTNVELTFHYHPEELPVSCVKDQLKQVILNLTKNALQAMPYGGNLSIHLDKQSDNCRITVTDNGIGMREDQISQAFNPFFTSKKAGSGLGLTVCKRIIDSYGGEIKIKSNPNQGTKVEILLPLVSQS</sequence>
<comment type="subcellular location">
    <subcellularLocation>
        <location evidence="2">Cell membrane</location>
        <topology evidence="2">Multi-pass membrane protein</topology>
    </subcellularLocation>
</comment>
<evidence type="ECO:0000313" key="16">
    <source>
        <dbReference type="EMBL" id="TWE04968.1"/>
    </source>
</evidence>
<evidence type="ECO:0000256" key="4">
    <source>
        <dbReference type="ARBA" id="ARBA00022475"/>
    </source>
</evidence>
<dbReference type="CDD" id="cd00075">
    <property type="entry name" value="HATPase"/>
    <property type="match status" value="1"/>
</dbReference>
<dbReference type="InterPro" id="IPR003661">
    <property type="entry name" value="HisK_dim/P_dom"/>
</dbReference>
<evidence type="ECO:0000256" key="7">
    <source>
        <dbReference type="ARBA" id="ARBA00022692"/>
    </source>
</evidence>
<evidence type="ECO:0000256" key="2">
    <source>
        <dbReference type="ARBA" id="ARBA00004651"/>
    </source>
</evidence>
<proteinExistence type="predicted"/>
<dbReference type="InterPro" id="IPR005467">
    <property type="entry name" value="His_kinase_dom"/>
</dbReference>
<dbReference type="CDD" id="cd12914">
    <property type="entry name" value="PDC1_DGC_like"/>
    <property type="match status" value="1"/>
</dbReference>
<evidence type="ECO:0000256" key="13">
    <source>
        <dbReference type="ARBA" id="ARBA00023136"/>
    </source>
</evidence>
<evidence type="ECO:0000256" key="8">
    <source>
        <dbReference type="ARBA" id="ARBA00022741"/>
    </source>
</evidence>
<keyword evidence="10" id="KW-0067">ATP-binding</keyword>
<organism evidence="16 17">
    <name type="scientific">Neobacillus bataviensis</name>
    <dbReference type="NCBI Taxonomy" id="220685"/>
    <lineage>
        <taxon>Bacteria</taxon>
        <taxon>Bacillati</taxon>
        <taxon>Bacillota</taxon>
        <taxon>Bacilli</taxon>
        <taxon>Bacillales</taxon>
        <taxon>Bacillaceae</taxon>
        <taxon>Neobacillus</taxon>
    </lineage>
</organism>
<name>A0A561DNN6_9BACI</name>
<keyword evidence="6" id="KW-0808">Transferase</keyword>
<dbReference type="EC" id="2.7.13.3" evidence="3"/>
<evidence type="ECO:0000256" key="12">
    <source>
        <dbReference type="ARBA" id="ARBA00023012"/>
    </source>
</evidence>
<keyword evidence="7 14" id="KW-0812">Transmembrane</keyword>
<evidence type="ECO:0000313" key="17">
    <source>
        <dbReference type="Proteomes" id="UP000319671"/>
    </source>
</evidence>
<evidence type="ECO:0000259" key="15">
    <source>
        <dbReference type="PROSITE" id="PS50109"/>
    </source>
</evidence>
<dbReference type="GO" id="GO:0005886">
    <property type="term" value="C:plasma membrane"/>
    <property type="evidence" value="ECO:0007669"/>
    <property type="project" value="UniProtKB-SubCell"/>
</dbReference>
<dbReference type="InterPro" id="IPR004358">
    <property type="entry name" value="Sig_transdc_His_kin-like_C"/>
</dbReference>
<dbReference type="GO" id="GO:0000155">
    <property type="term" value="F:phosphorelay sensor kinase activity"/>
    <property type="evidence" value="ECO:0007669"/>
    <property type="project" value="InterPro"/>
</dbReference>
<keyword evidence="8" id="KW-0547">Nucleotide-binding</keyword>
<feature type="transmembrane region" description="Helical" evidence="14">
    <location>
        <begin position="251"/>
        <end position="270"/>
    </location>
</feature>
<dbReference type="InterPro" id="IPR033479">
    <property type="entry name" value="dCache_1"/>
</dbReference>
<keyword evidence="9 16" id="KW-0418">Kinase</keyword>
<dbReference type="Pfam" id="PF02743">
    <property type="entry name" value="dCache_1"/>
    <property type="match status" value="1"/>
</dbReference>
<dbReference type="Gene3D" id="1.10.287.130">
    <property type="match status" value="1"/>
</dbReference>
<comment type="catalytic activity">
    <reaction evidence="1">
        <text>ATP + protein L-histidine = ADP + protein N-phospho-L-histidine.</text>
        <dbReference type="EC" id="2.7.13.3"/>
    </reaction>
</comment>
<dbReference type="InterPro" id="IPR036890">
    <property type="entry name" value="HATPase_C_sf"/>
</dbReference>
<evidence type="ECO:0000256" key="14">
    <source>
        <dbReference type="SAM" id="Phobius"/>
    </source>
</evidence>
<accession>A0A561DNN6</accession>
<dbReference type="Proteomes" id="UP000319671">
    <property type="component" value="Unassembled WGS sequence"/>
</dbReference>
<dbReference type="SMART" id="SM00388">
    <property type="entry name" value="HisKA"/>
    <property type="match status" value="1"/>
</dbReference>
<keyword evidence="11 14" id="KW-1133">Transmembrane helix</keyword>
<evidence type="ECO:0000256" key="6">
    <source>
        <dbReference type="ARBA" id="ARBA00022679"/>
    </source>
</evidence>
<dbReference type="PRINTS" id="PR00344">
    <property type="entry name" value="BCTRLSENSOR"/>
</dbReference>
<dbReference type="SUPFAM" id="SSF103190">
    <property type="entry name" value="Sensory domain-like"/>
    <property type="match status" value="1"/>
</dbReference>
<dbReference type="PANTHER" id="PTHR43065">
    <property type="entry name" value="SENSOR HISTIDINE KINASE"/>
    <property type="match status" value="1"/>
</dbReference>
<dbReference type="PANTHER" id="PTHR43065:SF10">
    <property type="entry name" value="PEROXIDE STRESS-ACTIVATED HISTIDINE KINASE MAK3"/>
    <property type="match status" value="1"/>
</dbReference>
<evidence type="ECO:0000256" key="9">
    <source>
        <dbReference type="ARBA" id="ARBA00022777"/>
    </source>
</evidence>
<dbReference type="Gene3D" id="3.30.565.10">
    <property type="entry name" value="Histidine kinase-like ATPase, C-terminal domain"/>
    <property type="match status" value="1"/>
</dbReference>
<dbReference type="CDD" id="cd00082">
    <property type="entry name" value="HisKA"/>
    <property type="match status" value="1"/>
</dbReference>
<keyword evidence="5" id="KW-0597">Phosphoprotein</keyword>
<protein>
    <recommendedName>
        <fullName evidence="3">histidine kinase</fullName>
        <ecNumber evidence="3">2.7.13.3</ecNumber>
    </recommendedName>
</protein>